<keyword evidence="4" id="KW-0812">Transmembrane</keyword>
<dbReference type="OrthoDB" id="256303at2759"/>
<evidence type="ECO:0000313" key="6">
    <source>
        <dbReference type="Proteomes" id="UP000623129"/>
    </source>
</evidence>
<evidence type="ECO:0000256" key="4">
    <source>
        <dbReference type="SAM" id="Phobius"/>
    </source>
</evidence>
<evidence type="ECO:0000256" key="2">
    <source>
        <dbReference type="ARBA" id="ARBA00022737"/>
    </source>
</evidence>
<dbReference type="Pfam" id="PF00400">
    <property type="entry name" value="WD40"/>
    <property type="match status" value="4"/>
</dbReference>
<feature type="repeat" description="WD" evidence="3">
    <location>
        <begin position="215"/>
        <end position="246"/>
    </location>
</feature>
<dbReference type="PRINTS" id="PR00320">
    <property type="entry name" value="GPROTEINBRPT"/>
</dbReference>
<keyword evidence="4" id="KW-0472">Membrane</keyword>
<reference evidence="5" key="1">
    <citation type="submission" date="2020-01" db="EMBL/GenBank/DDBJ databases">
        <title>Genome sequence of Kobresia littledalei, the first chromosome-level genome in the family Cyperaceae.</title>
        <authorList>
            <person name="Qu G."/>
        </authorList>
    </citation>
    <scope>NUCLEOTIDE SEQUENCE</scope>
    <source>
        <strain evidence="5">C.B.Clarke</strain>
        <tissue evidence="5">Leaf</tissue>
    </source>
</reference>
<dbReference type="InterPro" id="IPR001680">
    <property type="entry name" value="WD40_rpt"/>
</dbReference>
<feature type="repeat" description="WD" evidence="3">
    <location>
        <begin position="172"/>
        <end position="213"/>
    </location>
</feature>
<dbReference type="PANTHER" id="PTHR10971">
    <property type="entry name" value="MRNA EXPORT FACTOR AND BUB3"/>
    <property type="match status" value="1"/>
</dbReference>
<dbReference type="InterPro" id="IPR020472">
    <property type="entry name" value="WD40_PAC1"/>
</dbReference>
<evidence type="ECO:0000256" key="3">
    <source>
        <dbReference type="PROSITE-ProRule" id="PRU00221"/>
    </source>
</evidence>
<keyword evidence="6" id="KW-1185">Reference proteome</keyword>
<comment type="caution">
    <text evidence="5">The sequence shown here is derived from an EMBL/GenBank/DDBJ whole genome shotgun (WGS) entry which is preliminary data.</text>
</comment>
<dbReference type="InterPro" id="IPR036322">
    <property type="entry name" value="WD40_repeat_dom_sf"/>
</dbReference>
<dbReference type="InterPro" id="IPR015943">
    <property type="entry name" value="WD40/YVTN_repeat-like_dom_sf"/>
</dbReference>
<dbReference type="PROSITE" id="PS50082">
    <property type="entry name" value="WD_REPEATS_2"/>
    <property type="match status" value="4"/>
</dbReference>
<proteinExistence type="predicted"/>
<evidence type="ECO:0000256" key="1">
    <source>
        <dbReference type="ARBA" id="ARBA00022574"/>
    </source>
</evidence>
<dbReference type="Proteomes" id="UP000623129">
    <property type="component" value="Unassembled WGS sequence"/>
</dbReference>
<dbReference type="EMBL" id="SWLB01000022">
    <property type="protein sequence ID" value="KAF3324298.1"/>
    <property type="molecule type" value="Genomic_DNA"/>
</dbReference>
<dbReference type="PROSITE" id="PS50294">
    <property type="entry name" value="WD_REPEATS_REGION"/>
    <property type="match status" value="3"/>
</dbReference>
<keyword evidence="1 3" id="KW-0853">WD repeat</keyword>
<feature type="repeat" description="WD" evidence="3">
    <location>
        <begin position="396"/>
        <end position="430"/>
    </location>
</feature>
<feature type="repeat" description="WD" evidence="3">
    <location>
        <begin position="257"/>
        <end position="298"/>
    </location>
</feature>
<organism evidence="5 6">
    <name type="scientific">Carex littledalei</name>
    <dbReference type="NCBI Taxonomy" id="544730"/>
    <lineage>
        <taxon>Eukaryota</taxon>
        <taxon>Viridiplantae</taxon>
        <taxon>Streptophyta</taxon>
        <taxon>Embryophyta</taxon>
        <taxon>Tracheophyta</taxon>
        <taxon>Spermatophyta</taxon>
        <taxon>Magnoliopsida</taxon>
        <taxon>Liliopsida</taxon>
        <taxon>Poales</taxon>
        <taxon>Cyperaceae</taxon>
        <taxon>Cyperoideae</taxon>
        <taxon>Cariceae</taxon>
        <taxon>Carex</taxon>
        <taxon>Carex subgen. Euthyceras</taxon>
    </lineage>
</organism>
<dbReference type="SUPFAM" id="SSF50978">
    <property type="entry name" value="WD40 repeat-like"/>
    <property type="match status" value="1"/>
</dbReference>
<name>A0A833VIN9_9POAL</name>
<keyword evidence="2" id="KW-0677">Repeat</keyword>
<dbReference type="AlphaFoldDB" id="A0A833VIN9"/>
<dbReference type="SMART" id="SM00320">
    <property type="entry name" value="WD40"/>
    <property type="match status" value="5"/>
</dbReference>
<dbReference type="FunFam" id="2.130.10.10:FF:000146">
    <property type="entry name" value="protein RAE1 isoform X1"/>
    <property type="match status" value="1"/>
</dbReference>
<gene>
    <name evidence="5" type="ORF">FCM35_KLT11765</name>
</gene>
<keyword evidence="4" id="KW-1133">Transmembrane helix</keyword>
<accession>A0A833VIN9</accession>
<dbReference type="Gene3D" id="2.130.10.10">
    <property type="entry name" value="YVTN repeat-like/Quinoprotein amine dehydrogenase"/>
    <property type="match status" value="1"/>
</dbReference>
<feature type="transmembrane region" description="Helical" evidence="4">
    <location>
        <begin position="13"/>
        <end position="33"/>
    </location>
</feature>
<protein>
    <submittedName>
        <fullName evidence="5">Protein RAE1</fullName>
    </submittedName>
</protein>
<evidence type="ECO:0000313" key="5">
    <source>
        <dbReference type="EMBL" id="KAF3324298.1"/>
    </source>
</evidence>
<sequence>MEHKADSQIKYELYLMILISALSSETVAVIYYSKRRHGPHMWRQMEHATKYFIRYLVNKSQGTSTSTCNGAASILTITTYSFLSAKAHKQYQDQLAQKGPIKLSHLAPETVSSCARAILLYSSILSLSLSLFTEEGARFWQDQMSKPANSKSPTSSKPLLPTVKFDNTFEVLPSPSDSVSSLSFSPTANHLVATSWDNQVRCWEISSESSRPVAAISHDAPVLCSTWTHDGTVVFSGGCDKQVKMWPLLAGGQPITVAMHDAPVRNVAWIPQMNLLVSSSWDKTIRYWDCRQAQPAHIQQLPDKCYALAVNYPLMVVGTANQNIIVFNLQNPQIEFKRIQSSLQHQTRCVAAFPNQQGFLVGSIEGRVGVHHLDDSKPSKNYTFKCHRDGQKICSVNSINIHPVHHTFVTTGTDGTISFWDKDSKQRLKFLPKCHAPIPCGAFNADGSNFAYAVCYDWSKGAAHHDPSTATSQVYTYDVQLYCIVYGVRDVNVYKIRRENSTIIEIN</sequence>